<dbReference type="InterPro" id="IPR011528">
    <property type="entry name" value="NERD"/>
</dbReference>
<dbReference type="Pfam" id="PF08378">
    <property type="entry name" value="NERD"/>
    <property type="match status" value="1"/>
</dbReference>
<dbReference type="EMBL" id="CP026095">
    <property type="protein sequence ID" value="AZV45279.1"/>
    <property type="molecule type" value="Genomic_DNA"/>
</dbReference>
<dbReference type="PROSITE" id="PS50965">
    <property type="entry name" value="NERD"/>
    <property type="match status" value="1"/>
</dbReference>
<feature type="domain" description="NERD" evidence="1">
    <location>
        <begin position="41"/>
        <end position="157"/>
    </location>
</feature>
<evidence type="ECO:0000313" key="2">
    <source>
        <dbReference type="EMBL" id="AZV45279.1"/>
    </source>
</evidence>
<gene>
    <name evidence="2" type="ORF">BAOM_4701</name>
</gene>
<sequence length="329" mass="37764">MIIKQCEIPIKARLLEALLYRLPAAHPKRPILESELSKCMAGYRGEQSIDSVLAALPEKEYLLLHDLRIPSTPYPFQLDIFILSPSFFLILEVKNIAGEIYFDDDFHQLIQTKNDQAQAYDDPILQVNRQRTELLQWLASKKAPTIPIETLVVSANSLTIVRAKSKEITEKVVRRNSLALKIHSLAEKYQEDILSKKELKKLTNLLLKAHTPYIPKLLTTYKISATELLTGVQCPNCRALPMKRKWGKWHCQSCSYCSSDAHLAAIRDYALLIKPTITNRELRDFLRLDSASIAAKWLHSMNLPSTGSTRDRVYHLNWHDFAADWHDYS</sequence>
<proteinExistence type="predicted"/>
<accession>A0A3T0KY80</accession>
<dbReference type="RefSeq" id="WP_127762104.1">
    <property type="nucleotide sequence ID" value="NZ_CP026095.1"/>
</dbReference>
<reference evidence="2 3" key="1">
    <citation type="submission" date="2018-01" db="EMBL/GenBank/DDBJ databases">
        <title>Bacillus asahii Genome sequencing and assembly.</title>
        <authorList>
            <person name="Jiang H."/>
            <person name="Feng Y."/>
            <person name="Zhao F."/>
            <person name="Lin X."/>
        </authorList>
    </citation>
    <scope>NUCLEOTIDE SEQUENCE [LARGE SCALE GENOMIC DNA]</scope>
    <source>
        <strain evidence="2 3">OM18</strain>
    </source>
</reference>
<evidence type="ECO:0000259" key="1">
    <source>
        <dbReference type="PROSITE" id="PS50965"/>
    </source>
</evidence>
<evidence type="ECO:0000313" key="3">
    <source>
        <dbReference type="Proteomes" id="UP000283095"/>
    </source>
</evidence>
<organism evidence="2 3">
    <name type="scientific">Peribacillus asahii</name>
    <dbReference type="NCBI Taxonomy" id="228899"/>
    <lineage>
        <taxon>Bacteria</taxon>
        <taxon>Bacillati</taxon>
        <taxon>Bacillota</taxon>
        <taxon>Bacilli</taxon>
        <taxon>Bacillales</taxon>
        <taxon>Bacillaceae</taxon>
        <taxon>Peribacillus</taxon>
    </lineage>
</organism>
<protein>
    <recommendedName>
        <fullName evidence="1">NERD domain-containing protein</fullName>
    </recommendedName>
</protein>
<dbReference type="OrthoDB" id="569879at2"/>
<dbReference type="KEGG" id="pasa:BAOM_4701"/>
<dbReference type="AlphaFoldDB" id="A0A3T0KY80"/>
<dbReference type="Proteomes" id="UP000283095">
    <property type="component" value="Chromosome"/>
</dbReference>
<name>A0A3T0KY80_9BACI</name>